<proteinExistence type="predicted"/>
<evidence type="ECO:0000259" key="1">
    <source>
        <dbReference type="Pfam" id="PF08281"/>
    </source>
</evidence>
<evidence type="ECO:0000313" key="5">
    <source>
        <dbReference type="Proteomes" id="UP000321547"/>
    </source>
</evidence>
<gene>
    <name evidence="2" type="ORF">HHA03_01000</name>
    <name evidence="3" type="ORF">SAMN05421839_101111</name>
</gene>
<reference evidence="3 4" key="1">
    <citation type="submission" date="2016-10" db="EMBL/GenBank/DDBJ databases">
        <authorList>
            <person name="de Groot N.N."/>
        </authorList>
    </citation>
    <scope>NUCLEOTIDE SEQUENCE [LARGE SCALE GENOMIC DNA]</scope>
    <source>
        <strain evidence="3 4">DSM 17073</strain>
    </source>
</reference>
<reference evidence="2 5" key="2">
    <citation type="submission" date="2019-07" db="EMBL/GenBank/DDBJ databases">
        <title>Whole genome shotgun sequence of Halolactibacillus halophilus NBRC 100868.</title>
        <authorList>
            <person name="Hosoyama A."/>
            <person name="Uohara A."/>
            <person name="Ohji S."/>
            <person name="Ichikawa N."/>
        </authorList>
    </citation>
    <scope>NUCLEOTIDE SEQUENCE [LARGE SCALE GENOMIC DNA]</scope>
    <source>
        <strain evidence="2 5">NBRC 100868</strain>
    </source>
</reference>
<evidence type="ECO:0000313" key="2">
    <source>
        <dbReference type="EMBL" id="GEM00568.1"/>
    </source>
</evidence>
<dbReference type="EMBL" id="FOXC01000001">
    <property type="protein sequence ID" value="SFO90233.1"/>
    <property type="molecule type" value="Genomic_DNA"/>
</dbReference>
<dbReference type="InterPro" id="IPR013324">
    <property type="entry name" value="RNA_pol_sigma_r3/r4-like"/>
</dbReference>
<dbReference type="CDD" id="cd06171">
    <property type="entry name" value="Sigma70_r4"/>
    <property type="match status" value="1"/>
</dbReference>
<dbReference type="EMBL" id="BJWI01000001">
    <property type="protein sequence ID" value="GEM00568.1"/>
    <property type="molecule type" value="Genomic_DNA"/>
</dbReference>
<dbReference type="STRING" id="306540.SAMN05421839_101111"/>
<sequence length="86" mass="10239">MLNHLLDQNQAKSAEDEYVIKDQLNNWYIAVNQLTVSKRNALLLRDYYQLSYQEIADILNLSLSKVKVSIYRGRKEIEKKWLDDYS</sequence>
<name>A0A1I5KZA8_9BACI</name>
<dbReference type="InterPro" id="IPR013249">
    <property type="entry name" value="RNA_pol_sigma70_r4_t2"/>
</dbReference>
<dbReference type="Proteomes" id="UP000242243">
    <property type="component" value="Unassembled WGS sequence"/>
</dbReference>
<dbReference type="InterPro" id="IPR036388">
    <property type="entry name" value="WH-like_DNA-bd_sf"/>
</dbReference>
<dbReference type="GO" id="GO:0003677">
    <property type="term" value="F:DNA binding"/>
    <property type="evidence" value="ECO:0007669"/>
    <property type="project" value="InterPro"/>
</dbReference>
<protein>
    <submittedName>
        <fullName evidence="3">RNA polymerase sigma-70 factor, ECF subfamily</fullName>
    </submittedName>
</protein>
<feature type="domain" description="RNA polymerase sigma factor 70 region 4 type 2" evidence="1">
    <location>
        <begin position="30"/>
        <end position="76"/>
    </location>
</feature>
<evidence type="ECO:0000313" key="3">
    <source>
        <dbReference type="EMBL" id="SFO90233.1"/>
    </source>
</evidence>
<organism evidence="3 4">
    <name type="scientific">Halolactibacillus halophilus</name>
    <dbReference type="NCBI Taxonomy" id="306540"/>
    <lineage>
        <taxon>Bacteria</taxon>
        <taxon>Bacillati</taxon>
        <taxon>Bacillota</taxon>
        <taxon>Bacilli</taxon>
        <taxon>Bacillales</taxon>
        <taxon>Bacillaceae</taxon>
        <taxon>Halolactibacillus</taxon>
    </lineage>
</organism>
<dbReference type="Gene3D" id="1.10.10.10">
    <property type="entry name" value="Winged helix-like DNA-binding domain superfamily/Winged helix DNA-binding domain"/>
    <property type="match status" value="1"/>
</dbReference>
<accession>A0A1I5KZA8</accession>
<dbReference type="Pfam" id="PF08281">
    <property type="entry name" value="Sigma70_r4_2"/>
    <property type="match status" value="1"/>
</dbReference>
<dbReference type="GO" id="GO:0006352">
    <property type="term" value="P:DNA-templated transcription initiation"/>
    <property type="evidence" value="ECO:0007669"/>
    <property type="project" value="InterPro"/>
</dbReference>
<evidence type="ECO:0000313" key="4">
    <source>
        <dbReference type="Proteomes" id="UP000242243"/>
    </source>
</evidence>
<keyword evidence="5" id="KW-1185">Reference proteome</keyword>
<dbReference type="Proteomes" id="UP000321547">
    <property type="component" value="Unassembled WGS sequence"/>
</dbReference>
<dbReference type="SUPFAM" id="SSF88659">
    <property type="entry name" value="Sigma3 and sigma4 domains of RNA polymerase sigma factors"/>
    <property type="match status" value="1"/>
</dbReference>
<dbReference type="GO" id="GO:0016987">
    <property type="term" value="F:sigma factor activity"/>
    <property type="evidence" value="ECO:0007669"/>
    <property type="project" value="InterPro"/>
</dbReference>
<dbReference type="AlphaFoldDB" id="A0A1I5KZA8"/>